<evidence type="ECO:0000313" key="3">
    <source>
        <dbReference type="Proteomes" id="UP000473325"/>
    </source>
</evidence>
<accession>A0A6L7ER92</accession>
<protein>
    <submittedName>
        <fullName evidence="2">NAD-dependent epimerase/dehydratase family protein</fullName>
    </submittedName>
</protein>
<dbReference type="RefSeq" id="WP_160877615.1">
    <property type="nucleotide sequence ID" value="NZ_WUEK01000005.1"/>
</dbReference>
<organism evidence="2 3">
    <name type="scientific">Nocardioides flavescens</name>
    <dbReference type="NCBI Taxonomy" id="2691959"/>
    <lineage>
        <taxon>Bacteria</taxon>
        <taxon>Bacillati</taxon>
        <taxon>Actinomycetota</taxon>
        <taxon>Actinomycetes</taxon>
        <taxon>Propionibacteriales</taxon>
        <taxon>Nocardioidaceae</taxon>
        <taxon>Nocardioides</taxon>
    </lineage>
</organism>
<dbReference type="PANTHER" id="PTHR43245">
    <property type="entry name" value="BIFUNCTIONAL POLYMYXIN RESISTANCE PROTEIN ARNA"/>
    <property type="match status" value="1"/>
</dbReference>
<dbReference type="PRINTS" id="PR01713">
    <property type="entry name" value="NUCEPIMERASE"/>
</dbReference>
<dbReference type="EMBL" id="WUEK01000005">
    <property type="protein sequence ID" value="MXG89803.1"/>
    <property type="molecule type" value="Genomic_DNA"/>
</dbReference>
<dbReference type="Proteomes" id="UP000473325">
    <property type="component" value="Unassembled WGS sequence"/>
</dbReference>
<dbReference type="PANTHER" id="PTHR43245:SF13">
    <property type="entry name" value="UDP-D-APIOSE_UDP-D-XYLOSE SYNTHASE 2"/>
    <property type="match status" value="1"/>
</dbReference>
<gene>
    <name evidence="2" type="ORF">GRQ65_09595</name>
</gene>
<dbReference type="InterPro" id="IPR001509">
    <property type="entry name" value="Epimerase_deHydtase"/>
</dbReference>
<feature type="domain" description="NAD-dependent epimerase/dehydratase" evidence="1">
    <location>
        <begin position="7"/>
        <end position="264"/>
    </location>
</feature>
<evidence type="ECO:0000313" key="2">
    <source>
        <dbReference type="EMBL" id="MXG89803.1"/>
    </source>
</evidence>
<keyword evidence="3" id="KW-1185">Reference proteome</keyword>
<dbReference type="AlphaFoldDB" id="A0A6L7ER92"/>
<proteinExistence type="predicted"/>
<dbReference type="Pfam" id="PF01370">
    <property type="entry name" value="Epimerase"/>
    <property type="match status" value="1"/>
</dbReference>
<reference evidence="2 3" key="1">
    <citation type="submission" date="2019-12" db="EMBL/GenBank/DDBJ databases">
        <authorList>
            <person name="Kun Z."/>
        </authorList>
    </citation>
    <scope>NUCLEOTIDE SEQUENCE [LARGE SCALE GENOMIC DNA]</scope>
    <source>
        <strain evidence="2 3">YIM 123512</strain>
    </source>
</reference>
<dbReference type="Gene3D" id="3.40.50.720">
    <property type="entry name" value="NAD(P)-binding Rossmann-like Domain"/>
    <property type="match status" value="1"/>
</dbReference>
<sequence>MSEQQKVLVSGSAGFIGGYVVEELLNRGYAVRGIDNYSKYGKVEKSYDNHPHYDFVEDDVRNTDVMKKLLSDCDHFVAGAALIGGISYFHAYAYDLLATNERIMASSCDAAIEAMQHGKLKKVTYLSSSMVFESTEHWPSKEGDERKIPPPLSSYGFQKLAVEYFAKAAWDQYKLPYTIVRPFNCVGIGEGRALGDVEIDSGNVKLAMSHVVPDIVQKIVKGQDPLHILGEGNQIRHYTYGGDLAKGIVEAMSQDAAYNDDFNISTAESTSVRELAAVIWKKIKGDAPLTLVSDEAYEYDVQKRVPDVSKAKEVLGFECTTTLDDMLDEVIPWVAQAVADGRL</sequence>
<dbReference type="SUPFAM" id="SSF51735">
    <property type="entry name" value="NAD(P)-binding Rossmann-fold domains"/>
    <property type="match status" value="1"/>
</dbReference>
<comment type="caution">
    <text evidence="2">The sequence shown here is derived from an EMBL/GenBank/DDBJ whole genome shotgun (WGS) entry which is preliminary data.</text>
</comment>
<evidence type="ECO:0000259" key="1">
    <source>
        <dbReference type="Pfam" id="PF01370"/>
    </source>
</evidence>
<dbReference type="InterPro" id="IPR036291">
    <property type="entry name" value="NAD(P)-bd_dom_sf"/>
</dbReference>
<name>A0A6L7ER92_9ACTN</name>
<dbReference type="InterPro" id="IPR050177">
    <property type="entry name" value="Lipid_A_modif_metabolic_enz"/>
</dbReference>